<feature type="transmembrane region" description="Helical" evidence="1">
    <location>
        <begin position="20"/>
        <end position="40"/>
    </location>
</feature>
<dbReference type="InterPro" id="IPR023991">
    <property type="entry name" value="Bacteriocin_IIb_lactobn/cerein"/>
</dbReference>
<dbReference type="NCBIfam" id="TIGR03949">
    <property type="entry name" value="bact_IIb_cerein"/>
    <property type="match status" value="1"/>
</dbReference>
<sequence length="44" mass="4585">MDNFIEMRADQLYDVDGGLFTLAAGAVALAAGFSIGYGLARVFG</sequence>
<dbReference type="Proteomes" id="UP000284598">
    <property type="component" value="Unassembled WGS sequence"/>
</dbReference>
<gene>
    <name evidence="3" type="ORF">DW918_12805</name>
    <name evidence="2" type="ORF">DW929_03840</name>
</gene>
<dbReference type="EMBL" id="QSFO01000003">
    <property type="protein sequence ID" value="RHA56226.1"/>
    <property type="molecule type" value="Genomic_DNA"/>
</dbReference>
<evidence type="ECO:0000313" key="4">
    <source>
        <dbReference type="Proteomes" id="UP000284598"/>
    </source>
</evidence>
<reference evidence="4 5" key="1">
    <citation type="submission" date="2018-08" db="EMBL/GenBank/DDBJ databases">
        <title>A genome reference for cultivated species of the human gut microbiota.</title>
        <authorList>
            <person name="Zou Y."/>
            <person name="Xue W."/>
            <person name="Luo G."/>
        </authorList>
    </citation>
    <scope>NUCLEOTIDE SEQUENCE [LARGE SCALE GENOMIC DNA]</scope>
    <source>
        <strain evidence="3 5">AM42-30</strain>
        <strain evidence="2 4">AM43-2</strain>
    </source>
</reference>
<name>A0A413SWL8_9FIRM</name>
<dbReference type="AlphaFoldDB" id="A0A413SWL8"/>
<accession>A0A413SWL8</accession>
<dbReference type="RefSeq" id="WP_118024947.1">
    <property type="nucleotide sequence ID" value="NZ_CATWJF010000010.1"/>
</dbReference>
<proteinExistence type="predicted"/>
<organism evidence="3 5">
    <name type="scientific">Eubacterium ventriosum</name>
    <dbReference type="NCBI Taxonomy" id="39496"/>
    <lineage>
        <taxon>Bacteria</taxon>
        <taxon>Bacillati</taxon>
        <taxon>Bacillota</taxon>
        <taxon>Clostridia</taxon>
        <taxon>Eubacteriales</taxon>
        <taxon>Eubacteriaceae</taxon>
        <taxon>Eubacterium</taxon>
    </lineage>
</organism>
<keyword evidence="1" id="KW-0472">Membrane</keyword>
<evidence type="ECO:0000313" key="5">
    <source>
        <dbReference type="Proteomes" id="UP000285740"/>
    </source>
</evidence>
<dbReference type="Proteomes" id="UP000285740">
    <property type="component" value="Unassembled WGS sequence"/>
</dbReference>
<evidence type="ECO:0000313" key="2">
    <source>
        <dbReference type="EMBL" id="RHA56226.1"/>
    </source>
</evidence>
<dbReference type="EMBL" id="QSFV01000097">
    <property type="protein sequence ID" value="RHA73604.1"/>
    <property type="molecule type" value="Genomic_DNA"/>
</dbReference>
<keyword evidence="1" id="KW-1133">Transmembrane helix</keyword>
<comment type="caution">
    <text evidence="3">The sequence shown here is derived from an EMBL/GenBank/DDBJ whole genome shotgun (WGS) entry which is preliminary data.</text>
</comment>
<evidence type="ECO:0000256" key="1">
    <source>
        <dbReference type="SAM" id="Phobius"/>
    </source>
</evidence>
<evidence type="ECO:0000313" key="3">
    <source>
        <dbReference type="EMBL" id="RHA73604.1"/>
    </source>
</evidence>
<keyword evidence="1" id="KW-0812">Transmembrane</keyword>
<protein>
    <submittedName>
        <fullName evidence="3">Class IIb bacteriocin, lactobin A/cerein 7B family</fullName>
    </submittedName>
</protein>